<protein>
    <submittedName>
        <fullName evidence="6">DegT/DnrJ/EryC1/StrS family aminotransferase</fullName>
    </submittedName>
</protein>
<evidence type="ECO:0000256" key="3">
    <source>
        <dbReference type="PIRSR" id="PIRSR000390-1"/>
    </source>
</evidence>
<dbReference type="GO" id="GO:0008483">
    <property type="term" value="F:transaminase activity"/>
    <property type="evidence" value="ECO:0007669"/>
    <property type="project" value="UniProtKB-KW"/>
</dbReference>
<evidence type="ECO:0000313" key="6">
    <source>
        <dbReference type="EMBL" id="TLD72570.1"/>
    </source>
</evidence>
<name>A0A5R8KJZ3_9BACT</name>
<accession>A0A5R8KJZ3</accession>
<dbReference type="InterPro" id="IPR015421">
    <property type="entry name" value="PyrdxlP-dep_Trfase_major"/>
</dbReference>
<dbReference type="Gene3D" id="3.90.1150.10">
    <property type="entry name" value="Aspartate Aminotransferase, domain 1"/>
    <property type="match status" value="1"/>
</dbReference>
<comment type="similarity">
    <text evidence="2 5">Belongs to the DegT/DnrJ/EryC1 family.</text>
</comment>
<organism evidence="6 7">
    <name type="scientific">Phragmitibacter flavus</name>
    <dbReference type="NCBI Taxonomy" id="2576071"/>
    <lineage>
        <taxon>Bacteria</taxon>
        <taxon>Pseudomonadati</taxon>
        <taxon>Verrucomicrobiota</taxon>
        <taxon>Verrucomicrobiia</taxon>
        <taxon>Verrucomicrobiales</taxon>
        <taxon>Verrucomicrobiaceae</taxon>
        <taxon>Phragmitibacter</taxon>
    </lineage>
</organism>
<dbReference type="InterPro" id="IPR000653">
    <property type="entry name" value="DegT/StrS_aminotransferase"/>
</dbReference>
<evidence type="ECO:0000256" key="4">
    <source>
        <dbReference type="PIRSR" id="PIRSR000390-2"/>
    </source>
</evidence>
<dbReference type="PANTHER" id="PTHR30244">
    <property type="entry name" value="TRANSAMINASE"/>
    <property type="match status" value="1"/>
</dbReference>
<dbReference type="InterPro" id="IPR015424">
    <property type="entry name" value="PyrdxlP-dep_Trfase"/>
</dbReference>
<sequence>MVPLLDVNAQNHPLEAEFNAAFQRVFKSGQFIMGPDIAVLESELVALTGAKHALGISSGTDAILLALMALGIGPGDEVLVPTFTFFATAGCVSRTGATPVFLDADPVTFNLNVEDARSKITPHTKAIIPVHLFGQCADMDAVLALAKEHSLRVIEDSAQSLGAAYQGHGSGSLGDFGCYSFFPSKNLGGFGDGGALVCNDDTLADHARILRNHGSNPKYYHHFVGANFRLDSLQAAMLNVKLPHYAAYTSARQANAAYYLEHLPQIPGIVQADPTNPLTSDIPSDLSIILPYAAPGNTHIWNQFTLRVLHGKRDALRDLLQSQKIGCEIYYPVTMDQQKCFTDTPAASRRGCEVAHQLASEVLSIPIYPELTSTQKDEVIAAIASFLQK</sequence>
<dbReference type="PANTHER" id="PTHR30244:SF36">
    <property type="entry name" value="3-OXO-GLUCOSE-6-PHOSPHATE:GLUTAMATE AMINOTRANSFERASE"/>
    <property type="match status" value="1"/>
</dbReference>
<dbReference type="PIRSF" id="PIRSF000390">
    <property type="entry name" value="PLP_StrS"/>
    <property type="match status" value="1"/>
</dbReference>
<evidence type="ECO:0000313" key="7">
    <source>
        <dbReference type="Proteomes" id="UP000306196"/>
    </source>
</evidence>
<proteinExistence type="inferred from homology"/>
<keyword evidence="6" id="KW-0032">Aminotransferase</keyword>
<reference evidence="6 7" key="1">
    <citation type="submission" date="2019-05" db="EMBL/GenBank/DDBJ databases">
        <title>Verrucobacter flavum gen. nov., sp. nov. a new member of the family Verrucomicrobiaceae.</title>
        <authorList>
            <person name="Szuroczki S."/>
            <person name="Abbaszade G."/>
            <person name="Szabo A."/>
            <person name="Felfoldi T."/>
            <person name="Schumann P."/>
            <person name="Boka K."/>
            <person name="Keki Z."/>
            <person name="Toumi M."/>
            <person name="Toth E."/>
        </authorList>
    </citation>
    <scope>NUCLEOTIDE SEQUENCE [LARGE SCALE GENOMIC DNA]</scope>
    <source>
        <strain evidence="6 7">MG-N-17</strain>
    </source>
</reference>
<dbReference type="SUPFAM" id="SSF53383">
    <property type="entry name" value="PLP-dependent transferases"/>
    <property type="match status" value="1"/>
</dbReference>
<feature type="active site" description="Proton acceptor" evidence="3">
    <location>
        <position position="185"/>
    </location>
</feature>
<dbReference type="Pfam" id="PF01041">
    <property type="entry name" value="DegT_DnrJ_EryC1"/>
    <property type="match status" value="1"/>
</dbReference>
<gene>
    <name evidence="6" type="ORF">FEM03_00400</name>
</gene>
<dbReference type="OrthoDB" id="9810913at2"/>
<dbReference type="AlphaFoldDB" id="A0A5R8KJZ3"/>
<comment type="caution">
    <text evidence="6">The sequence shown here is derived from an EMBL/GenBank/DDBJ whole genome shotgun (WGS) entry which is preliminary data.</text>
</comment>
<dbReference type="Gene3D" id="3.40.640.10">
    <property type="entry name" value="Type I PLP-dependent aspartate aminotransferase-like (Major domain)"/>
    <property type="match status" value="1"/>
</dbReference>
<dbReference type="EMBL" id="VAUV01000001">
    <property type="protein sequence ID" value="TLD72570.1"/>
    <property type="molecule type" value="Genomic_DNA"/>
</dbReference>
<evidence type="ECO:0000256" key="2">
    <source>
        <dbReference type="ARBA" id="ARBA00037999"/>
    </source>
</evidence>
<dbReference type="GO" id="GO:0000271">
    <property type="term" value="P:polysaccharide biosynthetic process"/>
    <property type="evidence" value="ECO:0007669"/>
    <property type="project" value="TreeGrafter"/>
</dbReference>
<evidence type="ECO:0000256" key="1">
    <source>
        <dbReference type="ARBA" id="ARBA00022898"/>
    </source>
</evidence>
<keyword evidence="6" id="KW-0808">Transferase</keyword>
<evidence type="ECO:0000256" key="5">
    <source>
        <dbReference type="RuleBase" id="RU004508"/>
    </source>
</evidence>
<feature type="modified residue" description="N6-(pyridoxal phosphate)lysine" evidence="4">
    <location>
        <position position="185"/>
    </location>
</feature>
<dbReference type="Proteomes" id="UP000306196">
    <property type="component" value="Unassembled WGS sequence"/>
</dbReference>
<dbReference type="RefSeq" id="WP_138084194.1">
    <property type="nucleotide sequence ID" value="NZ_VAUV01000001.1"/>
</dbReference>
<dbReference type="InterPro" id="IPR015422">
    <property type="entry name" value="PyrdxlP-dep_Trfase_small"/>
</dbReference>
<keyword evidence="7" id="KW-1185">Reference proteome</keyword>
<keyword evidence="1 4" id="KW-0663">Pyridoxal phosphate</keyword>
<dbReference type="FunFam" id="3.40.640.10:FF:000089">
    <property type="entry name" value="Aminotransferase, DegT/DnrJ/EryC1/StrS family"/>
    <property type="match status" value="1"/>
</dbReference>
<dbReference type="CDD" id="cd00616">
    <property type="entry name" value="AHBA_syn"/>
    <property type="match status" value="1"/>
</dbReference>
<dbReference type="GO" id="GO:0030170">
    <property type="term" value="F:pyridoxal phosphate binding"/>
    <property type="evidence" value="ECO:0007669"/>
    <property type="project" value="UniProtKB-ARBA"/>
</dbReference>